<dbReference type="GO" id="GO:0005886">
    <property type="term" value="C:plasma membrane"/>
    <property type="evidence" value="ECO:0007669"/>
    <property type="project" value="UniProtKB-SubCell"/>
</dbReference>
<feature type="transmembrane region" description="Helical" evidence="12">
    <location>
        <begin position="432"/>
        <end position="449"/>
    </location>
</feature>
<dbReference type="RefSeq" id="WP_102074180.1">
    <property type="nucleotide sequence ID" value="NZ_PDNW01000009.1"/>
</dbReference>
<comment type="caution">
    <text evidence="15">The sequence shown here is derived from an EMBL/GenBank/DDBJ whole genome shotgun (WGS) entry which is preliminary data.</text>
</comment>
<feature type="transmembrane region" description="Helical" evidence="12">
    <location>
        <begin position="209"/>
        <end position="233"/>
    </location>
</feature>
<sequence>MNHAPVNQEGHAKLPATPTAAMMLGALGVVYGDIGTSPLYTIKAALAQLNNPGEAEVLGLLSLLFWMLMMVVSLKYMIIMLRSDNRGEGGTLALMELALRGVTGPRRWRLIVLGLIGACLFYGDSMVTPAISVLSAMEGIELISPALERWVVPLAIVVLAGLFMIQSRGTGAVGKLFGPVMLVWFLTLGGLGAWRIALEPGVLRAINPMWAFAFIANAPWEIFLLLGAIVLALTGAETIYADMGHFGRSAIRRVWFAAVLPALVLCYFGQGAVILADPLTAKNPFFHLAPGWALVPLVGLATMATIIASQSVISGAFSVTRQAVQLGFWPRMVILHTSAREEGQIYLPRVNILLFIAVLVLVLAFRTSEGLAHAYGFAVTGTMLMTSLLAFAVVPRYAHGSRRWLWLCLISVFLVIDVLLFSSNTLKIHDGGWVPLLVGACLLTLMITWKQGRQTMHDKLAGDQQPLKTFMEGLEEYPPTRVPGTAVFMSMIVNTVPPALLHNLKHNKILHEQAIFLTVESADVPYVPASERYQLERLSRSGWQAVARWGFKQEPNVPQVLEQIAEAHPELNLDPMQTSYFLSRQTVIVRRTLPWYTAWRRYLFAFMARNASRSTRFYRIPPNRVVEMGMQMEL</sequence>
<comment type="function">
    <text evidence="12">Transport of potassium into the cell. Likely operates as a K(+):H(+) symporter.</text>
</comment>
<evidence type="ECO:0000256" key="3">
    <source>
        <dbReference type="ARBA" id="ARBA00022448"/>
    </source>
</evidence>
<dbReference type="Pfam" id="PF22776">
    <property type="entry name" value="K_trans_C"/>
    <property type="match status" value="1"/>
</dbReference>
<keyword evidence="6 12" id="KW-0812">Transmembrane</keyword>
<feature type="transmembrane region" description="Helical" evidence="12">
    <location>
        <begin position="110"/>
        <end position="134"/>
    </location>
</feature>
<gene>
    <name evidence="15" type="primary">trkD</name>
    <name evidence="12" type="synonym">kup</name>
    <name evidence="15" type="ORF">CR159_11930</name>
</gene>
<dbReference type="Proteomes" id="UP000234190">
    <property type="component" value="Unassembled WGS sequence"/>
</dbReference>
<dbReference type="InterPro" id="IPR053952">
    <property type="entry name" value="K_trans_C"/>
</dbReference>
<evidence type="ECO:0000313" key="15">
    <source>
        <dbReference type="EMBL" id="PLC49629.1"/>
    </source>
</evidence>
<evidence type="ECO:0000256" key="7">
    <source>
        <dbReference type="ARBA" id="ARBA00022847"/>
    </source>
</evidence>
<evidence type="ECO:0000256" key="10">
    <source>
        <dbReference type="ARBA" id="ARBA00023065"/>
    </source>
</evidence>
<dbReference type="InterPro" id="IPR003855">
    <property type="entry name" value="K+_transporter"/>
</dbReference>
<comment type="similarity">
    <text evidence="2 12">Belongs to the HAK/KUP transporter (TC 2.A.72) family.</text>
</comment>
<keyword evidence="4 12" id="KW-1003">Cell membrane</keyword>
<dbReference type="EMBL" id="PDNW01000009">
    <property type="protein sequence ID" value="PLC49629.1"/>
    <property type="molecule type" value="Genomic_DNA"/>
</dbReference>
<feature type="domain" description="K+ potassium transporter integral membrane" evidence="13">
    <location>
        <begin position="23"/>
        <end position="472"/>
    </location>
</feature>
<dbReference type="Pfam" id="PF02705">
    <property type="entry name" value="K_trans"/>
    <property type="match status" value="1"/>
</dbReference>
<dbReference type="PANTHER" id="PTHR30540:SF79">
    <property type="entry name" value="LOW AFFINITY POTASSIUM TRANSPORT SYSTEM PROTEIN KUP"/>
    <property type="match status" value="1"/>
</dbReference>
<evidence type="ECO:0000256" key="12">
    <source>
        <dbReference type="HAMAP-Rule" id="MF_01522"/>
    </source>
</evidence>
<accession>A0A2N4U3P5</accession>
<keyword evidence="11 12" id="KW-0472">Membrane</keyword>
<evidence type="ECO:0000256" key="11">
    <source>
        <dbReference type="ARBA" id="ARBA00023136"/>
    </source>
</evidence>
<evidence type="ECO:0000256" key="9">
    <source>
        <dbReference type="ARBA" id="ARBA00022989"/>
    </source>
</evidence>
<keyword evidence="5 12" id="KW-0633">Potassium transport</keyword>
<dbReference type="InterPro" id="IPR023051">
    <property type="entry name" value="Kup"/>
</dbReference>
<dbReference type="HAMAP" id="MF_01522">
    <property type="entry name" value="Kup"/>
    <property type="match status" value="1"/>
</dbReference>
<evidence type="ECO:0000259" key="13">
    <source>
        <dbReference type="Pfam" id="PF02705"/>
    </source>
</evidence>
<dbReference type="OrthoDB" id="9805577at2"/>
<evidence type="ECO:0000313" key="16">
    <source>
        <dbReference type="Proteomes" id="UP000234190"/>
    </source>
</evidence>
<keyword evidence="8 12" id="KW-0630">Potassium</keyword>
<keyword evidence="10 12" id="KW-0406">Ion transport</keyword>
<dbReference type="PANTHER" id="PTHR30540">
    <property type="entry name" value="OSMOTIC STRESS POTASSIUM TRANSPORTER"/>
    <property type="match status" value="1"/>
</dbReference>
<evidence type="ECO:0000256" key="5">
    <source>
        <dbReference type="ARBA" id="ARBA00022538"/>
    </source>
</evidence>
<dbReference type="GO" id="GO:0015293">
    <property type="term" value="F:symporter activity"/>
    <property type="evidence" value="ECO:0007669"/>
    <property type="project" value="UniProtKB-UniRule"/>
</dbReference>
<keyword evidence="7 12" id="KW-0769">Symport</keyword>
<keyword evidence="3 12" id="KW-0813">Transport</keyword>
<reference evidence="15 16" key="1">
    <citation type="submission" date="2017-10" db="EMBL/GenBank/DDBJ databases">
        <title>Two draft genome sequences of Pusillimonas sp. strains isolated from a nitrate- and radionuclide-contaminated groundwater in Russia.</title>
        <authorList>
            <person name="Grouzdev D.S."/>
            <person name="Tourova T.P."/>
            <person name="Goeva M.A."/>
            <person name="Babich T.L."/>
            <person name="Sokolova D.S."/>
            <person name="Abdullin R."/>
            <person name="Poltaraus A.B."/>
            <person name="Toshchakov S.V."/>
            <person name="Nazina T.N."/>
        </authorList>
    </citation>
    <scope>NUCLEOTIDE SEQUENCE [LARGE SCALE GENOMIC DNA]</scope>
    <source>
        <strain evidence="15 16">JR1/69-3-13</strain>
    </source>
</reference>
<comment type="subcellular location">
    <subcellularLocation>
        <location evidence="12">Cell membrane</location>
        <topology evidence="12">Multi-pass membrane protein</topology>
    </subcellularLocation>
    <subcellularLocation>
        <location evidence="1">Membrane</location>
        <topology evidence="1">Multi-pass membrane protein</topology>
    </subcellularLocation>
</comment>
<evidence type="ECO:0000256" key="8">
    <source>
        <dbReference type="ARBA" id="ARBA00022958"/>
    </source>
</evidence>
<dbReference type="GO" id="GO:0015079">
    <property type="term" value="F:potassium ion transmembrane transporter activity"/>
    <property type="evidence" value="ECO:0007669"/>
    <property type="project" value="UniProtKB-UniRule"/>
</dbReference>
<evidence type="ECO:0000256" key="2">
    <source>
        <dbReference type="ARBA" id="ARBA00007019"/>
    </source>
</evidence>
<feature type="transmembrane region" description="Helical" evidence="12">
    <location>
        <begin position="57"/>
        <end position="78"/>
    </location>
</feature>
<evidence type="ECO:0000256" key="4">
    <source>
        <dbReference type="ARBA" id="ARBA00022475"/>
    </source>
</evidence>
<feature type="transmembrane region" description="Helical" evidence="12">
    <location>
        <begin position="146"/>
        <end position="165"/>
    </location>
</feature>
<feature type="transmembrane region" description="Helical" evidence="12">
    <location>
        <begin position="254"/>
        <end position="276"/>
    </location>
</feature>
<feature type="transmembrane region" description="Helical" evidence="12">
    <location>
        <begin position="404"/>
        <end position="426"/>
    </location>
</feature>
<feature type="transmembrane region" description="Helical" evidence="12">
    <location>
        <begin position="288"/>
        <end position="308"/>
    </location>
</feature>
<protein>
    <recommendedName>
        <fullName evidence="12">Probable potassium transport system protein Kup</fullName>
    </recommendedName>
</protein>
<feature type="transmembrane region" description="Helical" evidence="12">
    <location>
        <begin position="346"/>
        <end position="365"/>
    </location>
</feature>
<feature type="domain" description="K+ potassium transporter C-terminal" evidence="14">
    <location>
        <begin position="483"/>
        <end position="634"/>
    </location>
</feature>
<evidence type="ECO:0000259" key="14">
    <source>
        <dbReference type="Pfam" id="PF22776"/>
    </source>
</evidence>
<keyword evidence="16" id="KW-1185">Reference proteome</keyword>
<feature type="transmembrane region" description="Helical" evidence="12">
    <location>
        <begin position="371"/>
        <end position="392"/>
    </location>
</feature>
<evidence type="ECO:0000256" key="1">
    <source>
        <dbReference type="ARBA" id="ARBA00004141"/>
    </source>
</evidence>
<proteinExistence type="inferred from homology"/>
<evidence type="ECO:0000256" key="6">
    <source>
        <dbReference type="ARBA" id="ARBA00022692"/>
    </source>
</evidence>
<dbReference type="AlphaFoldDB" id="A0A2N4U3P5"/>
<name>A0A2N4U3P5_9BURK</name>
<comment type="catalytic activity">
    <reaction evidence="12">
        <text>K(+)(in) + H(+)(in) = K(+)(out) + H(+)(out)</text>
        <dbReference type="Rhea" id="RHEA:28490"/>
        <dbReference type="ChEBI" id="CHEBI:15378"/>
        <dbReference type="ChEBI" id="CHEBI:29103"/>
    </reaction>
</comment>
<dbReference type="InterPro" id="IPR053951">
    <property type="entry name" value="K_trans_N"/>
</dbReference>
<keyword evidence="9 12" id="KW-1133">Transmembrane helix</keyword>
<organism evidence="15 16">
    <name type="scientific">Pollutimonas subterranea</name>
    <dbReference type="NCBI Taxonomy" id="2045210"/>
    <lineage>
        <taxon>Bacteria</taxon>
        <taxon>Pseudomonadati</taxon>
        <taxon>Pseudomonadota</taxon>
        <taxon>Betaproteobacteria</taxon>
        <taxon>Burkholderiales</taxon>
        <taxon>Alcaligenaceae</taxon>
        <taxon>Pollutimonas</taxon>
    </lineage>
</organism>
<feature type="transmembrane region" description="Helical" evidence="12">
    <location>
        <begin position="177"/>
        <end position="197"/>
    </location>
</feature>